<proteinExistence type="predicted"/>
<dbReference type="AlphaFoldDB" id="A0A2P2QTZ7"/>
<protein>
    <submittedName>
        <fullName evidence="1">Uncharacterized protein</fullName>
    </submittedName>
</protein>
<organism evidence="1">
    <name type="scientific">Rhizophora mucronata</name>
    <name type="common">Asiatic mangrove</name>
    <dbReference type="NCBI Taxonomy" id="61149"/>
    <lineage>
        <taxon>Eukaryota</taxon>
        <taxon>Viridiplantae</taxon>
        <taxon>Streptophyta</taxon>
        <taxon>Embryophyta</taxon>
        <taxon>Tracheophyta</taxon>
        <taxon>Spermatophyta</taxon>
        <taxon>Magnoliopsida</taxon>
        <taxon>eudicotyledons</taxon>
        <taxon>Gunneridae</taxon>
        <taxon>Pentapetalae</taxon>
        <taxon>rosids</taxon>
        <taxon>fabids</taxon>
        <taxon>Malpighiales</taxon>
        <taxon>Rhizophoraceae</taxon>
        <taxon>Rhizophora</taxon>
    </lineage>
</organism>
<name>A0A2P2QTZ7_RHIMU</name>
<reference evidence="1" key="1">
    <citation type="submission" date="2018-02" db="EMBL/GenBank/DDBJ databases">
        <title>Rhizophora mucronata_Transcriptome.</title>
        <authorList>
            <person name="Meera S.P."/>
            <person name="Sreeshan A."/>
            <person name="Augustine A."/>
        </authorList>
    </citation>
    <scope>NUCLEOTIDE SEQUENCE</scope>
    <source>
        <tissue evidence="1">Leaf</tissue>
    </source>
</reference>
<accession>A0A2P2QTZ7</accession>
<evidence type="ECO:0000313" key="1">
    <source>
        <dbReference type="EMBL" id="MBX70490.1"/>
    </source>
</evidence>
<sequence length="51" mass="5443">MTFKNCVAASACTSLHLYTGCLLAIGPSNDSLMWIGRSSWTSSLYRGSVGK</sequence>
<dbReference type="EMBL" id="GGEC01090006">
    <property type="protein sequence ID" value="MBX70490.1"/>
    <property type="molecule type" value="Transcribed_RNA"/>
</dbReference>